<protein>
    <submittedName>
        <fullName evidence="2">GDSL-type esterase/lipase family protein</fullName>
    </submittedName>
</protein>
<dbReference type="InterPro" id="IPR013830">
    <property type="entry name" value="SGNH_hydro"/>
</dbReference>
<dbReference type="CDD" id="cd00229">
    <property type="entry name" value="SGNH_hydrolase"/>
    <property type="match status" value="1"/>
</dbReference>
<name>A0A9J6ZF99_9BACL</name>
<dbReference type="KEGG" id="plig:NAG76_22505"/>
<dbReference type="Gene3D" id="2.160.20.10">
    <property type="entry name" value="Single-stranded right-handed beta-helix, Pectin lyase-like"/>
    <property type="match status" value="1"/>
</dbReference>
<gene>
    <name evidence="2" type="ORF">NAG76_22505</name>
</gene>
<proteinExistence type="predicted"/>
<evidence type="ECO:0000313" key="2">
    <source>
        <dbReference type="EMBL" id="URN94552.1"/>
    </source>
</evidence>
<dbReference type="InterPro" id="IPR011050">
    <property type="entry name" value="Pectin_lyase_fold/virulence"/>
</dbReference>
<accession>A0A9J6ZF99</accession>
<organism evidence="2 3">
    <name type="scientific">Candidatus Pristimantibacillus lignocellulolyticus</name>
    <dbReference type="NCBI Taxonomy" id="2994561"/>
    <lineage>
        <taxon>Bacteria</taxon>
        <taxon>Bacillati</taxon>
        <taxon>Bacillota</taxon>
        <taxon>Bacilli</taxon>
        <taxon>Bacillales</taxon>
        <taxon>Paenibacillaceae</taxon>
        <taxon>Candidatus Pristimantibacillus</taxon>
    </lineage>
</organism>
<dbReference type="SUPFAM" id="SSF51126">
    <property type="entry name" value="Pectin lyase-like"/>
    <property type="match status" value="1"/>
</dbReference>
<feature type="domain" description="SGNH hydrolase-type esterase" evidence="1">
    <location>
        <begin position="165"/>
        <end position="345"/>
    </location>
</feature>
<dbReference type="SUPFAM" id="SSF52266">
    <property type="entry name" value="SGNH hydrolase"/>
    <property type="match status" value="1"/>
</dbReference>
<dbReference type="InterPro" id="IPR036514">
    <property type="entry name" value="SGNH_hydro_sf"/>
</dbReference>
<dbReference type="Proteomes" id="UP001056756">
    <property type="component" value="Chromosome"/>
</dbReference>
<dbReference type="Gene3D" id="3.40.50.1110">
    <property type="entry name" value="SGNH hydrolase"/>
    <property type="match status" value="1"/>
</dbReference>
<sequence length="693" mass="74102">MAEDRNIVIEDASGNRYYPHTKAENVAGSNGQSVAAQLTDISEELGRKTSIDVSKFGAVGVGDETINIQTAINAAISTGIGAVFFPQGSYNASSLVNINNVNLLGDRAELTVGGENYKLIPINKASKSPILYGRAVAEISTIPQDSLKRAIAAVRSGTLRIAYWGDSITEGGGLITLDDGYPALLARAIRKALPNVALISQNMSLGGRTSSQAISPSFVGQAADEVYPPPANSFKRPWSTVGKSWINSVRDFKPDLLVIAFGMNDAASGSKSDETIASNLSSILGAVNTWNPVPSCVFVPTVLPTKDHNRYNQTQNATKAVARATREVGHANKVIVADANRLFQILRDGVEDVSRASNIESNWEGYSSSKWEGDKSHFNLSGGTLTPTSADTNKFVTRKRSFYNGVIQFDFKAVLTSDYAWIDYRKDSTLGSMTLFIQPSFGIIGLYSSTDGGTPSASVTGLTMNLSTFHKIRLEVFGARHLVFLNNVKIIDVLINKKFNDGYISFGSNQSSVIYANLSLIYEDSLESEAPYTEDELLGVEGINHPSAIAHGLTFFPTFNGVLQTLSAAEKKYDNDYTSVKTGIPAGASVDLFSITFSSGQWKSILVEITASGMMAGVAARIVTNRYHLAWSNTSGVWTQLDTFASGAQLSLSVIGGANPKLTAVTGGTAAGSDLKVNMHIIGDPLDFIVTAL</sequence>
<evidence type="ECO:0000313" key="3">
    <source>
        <dbReference type="Proteomes" id="UP001056756"/>
    </source>
</evidence>
<dbReference type="InterPro" id="IPR012334">
    <property type="entry name" value="Pectin_lyas_fold"/>
</dbReference>
<evidence type="ECO:0000259" key="1">
    <source>
        <dbReference type="Pfam" id="PF13472"/>
    </source>
</evidence>
<reference evidence="2" key="1">
    <citation type="submission" date="2022-05" db="EMBL/GenBank/DDBJ databases">
        <title>Novel bacterial taxa in a minimal lignocellulolytic consortium and its capacity to transform plastics disclosed by genome-resolved metagenomics.</title>
        <authorList>
            <person name="Rodriguez C.A.D."/>
            <person name="Diaz-Garcia L."/>
            <person name="Herrera K."/>
            <person name="Tarazona N.A."/>
            <person name="Sproer C."/>
            <person name="Overmann J."/>
            <person name="Jimenez D.J."/>
        </authorList>
    </citation>
    <scope>NUCLEOTIDE SEQUENCE</scope>
    <source>
        <strain evidence="2">MAG5</strain>
    </source>
</reference>
<dbReference type="Gene3D" id="2.60.120.560">
    <property type="entry name" value="Exo-inulinase, domain 1"/>
    <property type="match status" value="1"/>
</dbReference>
<dbReference type="Pfam" id="PF13472">
    <property type="entry name" value="Lipase_GDSL_2"/>
    <property type="match status" value="1"/>
</dbReference>
<dbReference type="AlphaFoldDB" id="A0A9J6ZF99"/>
<dbReference type="EMBL" id="CP097899">
    <property type="protein sequence ID" value="URN94552.1"/>
    <property type="molecule type" value="Genomic_DNA"/>
</dbReference>